<gene>
    <name evidence="1" type="ORF">C1I89_23795</name>
</gene>
<reference evidence="1 2" key="1">
    <citation type="submission" date="2018-01" db="EMBL/GenBank/DDBJ databases">
        <title>The draft genome of an aniline degradation strain ANB-1.</title>
        <authorList>
            <person name="Zhang L."/>
            <person name="Jiang J."/>
        </authorList>
    </citation>
    <scope>NUCLEOTIDE SEQUENCE [LARGE SCALE GENOMIC DNA]</scope>
    <source>
        <strain evidence="1 2">ANB-1</strain>
    </source>
</reference>
<sequence length="149" mass="16333">MSFEGVNYKNYEDVHLGHPFRTKSGYVGYFDPDTLLMTGWVNCQGFMVARGYQKDGVPFIGISGPMEAQDFMVDPIAMTFVERPDMGIELAGGILSGVPLDAALCVNGAYYAVTDSTIKLEAPPGKVLHISVEKHPYKTFRGVYASPEL</sequence>
<evidence type="ECO:0000313" key="1">
    <source>
        <dbReference type="EMBL" id="PND31830.1"/>
    </source>
</evidence>
<dbReference type="EMBL" id="POQS01000006">
    <property type="protein sequence ID" value="PND31830.1"/>
    <property type="molecule type" value="Genomic_DNA"/>
</dbReference>
<proteinExistence type="predicted"/>
<keyword evidence="2" id="KW-1185">Reference proteome</keyword>
<organism evidence="1 2">
    <name type="scientific">Achromobacter pulmonis</name>
    <dbReference type="NCBI Taxonomy" id="1389932"/>
    <lineage>
        <taxon>Bacteria</taxon>
        <taxon>Pseudomonadati</taxon>
        <taxon>Pseudomonadota</taxon>
        <taxon>Betaproteobacteria</taxon>
        <taxon>Burkholderiales</taxon>
        <taxon>Alcaligenaceae</taxon>
        <taxon>Achromobacter</taxon>
    </lineage>
</organism>
<evidence type="ECO:0000313" key="2">
    <source>
        <dbReference type="Proteomes" id="UP000235994"/>
    </source>
</evidence>
<name>A0A2N8KEE8_9BURK</name>
<dbReference type="RefSeq" id="WP_102774903.1">
    <property type="nucleotide sequence ID" value="NZ_POQS01000006.1"/>
</dbReference>
<accession>A0A2N8KEE8</accession>
<dbReference type="AlphaFoldDB" id="A0A2N8KEE8"/>
<comment type="caution">
    <text evidence="1">The sequence shown here is derived from an EMBL/GenBank/DDBJ whole genome shotgun (WGS) entry which is preliminary data.</text>
</comment>
<dbReference type="Proteomes" id="UP000235994">
    <property type="component" value="Unassembled WGS sequence"/>
</dbReference>
<protein>
    <submittedName>
        <fullName evidence="1">Uncharacterized protein</fullName>
    </submittedName>
</protein>